<evidence type="ECO:0000313" key="1">
    <source>
        <dbReference type="EMBL" id="KAI8432727.1"/>
    </source>
</evidence>
<accession>A0ACC0K8D3</accession>
<protein>
    <submittedName>
        <fullName evidence="1">Uncharacterized protein</fullName>
    </submittedName>
</protein>
<sequence>MLQYMVKKCCSEGTKLNQILISALVVLPIFSYGTAVGWLSPMGPKLMADKNLNVSAEVVSWMASVVYLVGIPAVFIFGYIVDNYGRKKALMLTSFFMTLCWGLKLYSTSTWALITARAIMGLGVSGSYVVTPLYIKEISEDSIRGTLGSLVVLSQNLGNLVVYVMGAYLDYYLVLWICLAVPLLHLLVFTSMPETPSYLLKIGKTEEAREALAWLLCREKTEAVVENHLQLLVQEKQQENKSGCFKDAVKTLGKSLRTFCHVS</sequence>
<gene>
    <name evidence="1" type="ORF">MSG28_013688</name>
</gene>
<name>A0ACC0K8D3_CHOFU</name>
<feature type="non-terminal residue" evidence="1">
    <location>
        <position position="263"/>
    </location>
</feature>
<proteinExistence type="predicted"/>
<organism evidence="1 2">
    <name type="scientific">Choristoneura fumiferana</name>
    <name type="common">Spruce budworm moth</name>
    <name type="synonym">Archips fumiferana</name>
    <dbReference type="NCBI Taxonomy" id="7141"/>
    <lineage>
        <taxon>Eukaryota</taxon>
        <taxon>Metazoa</taxon>
        <taxon>Ecdysozoa</taxon>
        <taxon>Arthropoda</taxon>
        <taxon>Hexapoda</taxon>
        <taxon>Insecta</taxon>
        <taxon>Pterygota</taxon>
        <taxon>Neoptera</taxon>
        <taxon>Endopterygota</taxon>
        <taxon>Lepidoptera</taxon>
        <taxon>Glossata</taxon>
        <taxon>Ditrysia</taxon>
        <taxon>Tortricoidea</taxon>
        <taxon>Tortricidae</taxon>
        <taxon>Tortricinae</taxon>
        <taxon>Choristoneura</taxon>
    </lineage>
</organism>
<keyword evidence="2" id="KW-1185">Reference proteome</keyword>
<comment type="caution">
    <text evidence="1">The sequence shown here is derived from an EMBL/GenBank/DDBJ whole genome shotgun (WGS) entry which is preliminary data.</text>
</comment>
<evidence type="ECO:0000313" key="2">
    <source>
        <dbReference type="Proteomes" id="UP001064048"/>
    </source>
</evidence>
<dbReference type="EMBL" id="CM046124">
    <property type="protein sequence ID" value="KAI8432727.1"/>
    <property type="molecule type" value="Genomic_DNA"/>
</dbReference>
<reference evidence="1 2" key="1">
    <citation type="journal article" date="2022" name="Genome Biol. Evol.">
        <title>The Spruce Budworm Genome: Reconstructing the Evolutionary History of Antifreeze Proteins.</title>
        <authorList>
            <person name="Beliveau C."/>
            <person name="Gagne P."/>
            <person name="Picq S."/>
            <person name="Vernygora O."/>
            <person name="Keeling C.I."/>
            <person name="Pinkney K."/>
            <person name="Doucet D."/>
            <person name="Wen F."/>
            <person name="Johnston J.S."/>
            <person name="Maaroufi H."/>
            <person name="Boyle B."/>
            <person name="Laroche J."/>
            <person name="Dewar K."/>
            <person name="Juretic N."/>
            <person name="Blackburn G."/>
            <person name="Nisole A."/>
            <person name="Brunet B."/>
            <person name="Brandao M."/>
            <person name="Lumley L."/>
            <person name="Duan J."/>
            <person name="Quan G."/>
            <person name="Lucarotti C.J."/>
            <person name="Roe A.D."/>
            <person name="Sperling F.A.H."/>
            <person name="Levesque R.C."/>
            <person name="Cusson M."/>
        </authorList>
    </citation>
    <scope>NUCLEOTIDE SEQUENCE [LARGE SCALE GENOMIC DNA]</scope>
    <source>
        <strain evidence="1">Glfc:IPQL:Cfum</strain>
    </source>
</reference>
<dbReference type="Proteomes" id="UP001064048">
    <property type="component" value="Chromosome 24"/>
</dbReference>